<dbReference type="InterPro" id="IPR035979">
    <property type="entry name" value="RBD_domain_sf"/>
</dbReference>
<dbReference type="Gene3D" id="3.30.160.60">
    <property type="entry name" value="Classic Zinc Finger"/>
    <property type="match status" value="1"/>
</dbReference>
<comment type="caution">
    <text evidence="4">The sequence shown here is derived from an EMBL/GenBank/DDBJ whole genome shotgun (WGS) entry which is preliminary data.</text>
</comment>
<dbReference type="CDD" id="cd00590">
    <property type="entry name" value="RRM_SF"/>
    <property type="match status" value="1"/>
</dbReference>
<sequence>MNETPGGNQKKRSAAEMTEGGTKHGADDEGEVAGSSSSPVKVPRRRSRWGSPINKGANESRDSDGGQHQATASSATASGMWTCEVCDVIMATEFKEAHLKSKGHVAQSEEVLRLYRDMQQMQAVAEVSAVEAESSDTKTAEEAAQQSATGQPAPTGLDREEARATTESLVGDKRNKDEGGSRKRPRWEPPPKAAVAKKSSPSKRNRQSDEKSAKFANVARTSATATRGQLGSKSSGAVSSLPMKRWEPPAAAALPGKRTSKFNAEDTTKPPKARSGQPGQSLSNIKTEETAELAEKKSQESRQSTSKIKTEETAESTKARSELLGQSALGIKTEETAELAEKKSQESGQSALGIKTEETAESTKGQSEKPGQSALGIKTEDEAAEPEGSTKATSYVPTNNPYPKEANAEFKYAASARNATARSCAAFASQCRTSAGQPAEESAGVAISIQRTRKGRETPAAAAQPARGAVLKTEQTDEPMTARTDLAIAASSDRKSKKEKPVVGPSHRNGQGRGPSMVTAAATVCAPFASQSRSLTGSWKPDDLLANVLFSQPAGTTSRERQPTEKPAAAAESDPQPEKLFEPLATSGAVEPVKKRLAKNDDQDDDSEEEGDGGDNVEHWPSICLTLNQPYICLACNIDLKSKERYAAHVEGKRHKRKMEAVSAQSAGKKCKEMEEKLRNGGGAKEDVKKKVRDGDGKKVADLSACAKNLRKVQEAKVQEDLAGKEWRTKMEIATNESGAPLAVVKYMVARNAHTSQCKLAVCPDRLFRYRCVVTGCPKHIDVDTSAFEDHPRFYTEYLWARRRTKRGLGLLSVQVPLDYSSLNQVSRAAASAGMRSTGAQLTLVEGIRAESGQGLIDGLAAQLGAFKSALLSNPSVEIEALKAHPTTTGFGATGTAGAASATVTNATLAVFSIPNGTTAGHIRAVFEPRCGGGKITRVELRSSRGFGFIDFDSENAVTRIMQQAAARPISLFGRPLRVQRGTSHAAPPRADASAVIVAEISLSPGAGACRNGLIAGKDSGGLGLALPQRPLHVTLGVVLAEEAEAKIDRISAALVGTKVKVFARGLSVLAPSFEEKMIFERNIDRCAVTEFVRVGKEAAERLNNAMSADCGSSPVPPPPVSETTKKETKEDRSDARHNENDVNGDGGGGNSGQAKYECDLSALSALDDRAILAEARRYISKVATLCARVASVDEELSNFGF</sequence>
<dbReference type="SUPFAM" id="SSF57667">
    <property type="entry name" value="beta-beta-alpha zinc fingers"/>
    <property type="match status" value="1"/>
</dbReference>
<protein>
    <recommendedName>
        <fullName evidence="3">RRM domain-containing protein</fullName>
    </recommendedName>
</protein>
<feature type="compositionally biased region" description="Basic and acidic residues" evidence="2">
    <location>
        <begin position="670"/>
        <end position="691"/>
    </location>
</feature>
<dbReference type="Proteomes" id="UP000266841">
    <property type="component" value="Unassembled WGS sequence"/>
</dbReference>
<accession>K0SIK5</accession>
<dbReference type="OrthoDB" id="1099063at2759"/>
<dbReference type="Pfam" id="PF12874">
    <property type="entry name" value="zf-met"/>
    <property type="match status" value="1"/>
</dbReference>
<dbReference type="InterPro" id="IPR003604">
    <property type="entry name" value="Matrin/U1-like-C_Znf_C2H2"/>
</dbReference>
<dbReference type="SMART" id="SM00360">
    <property type="entry name" value="RRM"/>
    <property type="match status" value="1"/>
</dbReference>
<feature type="compositionally biased region" description="Low complexity" evidence="2">
    <location>
        <begin position="460"/>
        <end position="469"/>
    </location>
</feature>
<feature type="region of interest" description="Disordered" evidence="2">
    <location>
        <begin position="553"/>
        <end position="616"/>
    </location>
</feature>
<dbReference type="AlphaFoldDB" id="K0SIK5"/>
<feature type="compositionally biased region" description="Basic and acidic residues" evidence="2">
    <location>
        <begin position="332"/>
        <end position="345"/>
    </location>
</feature>
<evidence type="ECO:0000313" key="5">
    <source>
        <dbReference type="Proteomes" id="UP000266841"/>
    </source>
</evidence>
<dbReference type="InterPro" id="IPR012677">
    <property type="entry name" value="Nucleotide-bd_a/b_plait_sf"/>
</dbReference>
<feature type="compositionally biased region" description="Basic and acidic residues" evidence="2">
    <location>
        <begin position="308"/>
        <end position="321"/>
    </location>
</feature>
<feature type="region of interest" description="Disordered" evidence="2">
    <location>
        <begin position="1"/>
        <end position="78"/>
    </location>
</feature>
<feature type="compositionally biased region" description="Polar residues" evidence="2">
    <location>
        <begin position="219"/>
        <end position="238"/>
    </location>
</feature>
<feature type="compositionally biased region" description="Basic and acidic residues" evidence="2">
    <location>
        <begin position="286"/>
        <end position="300"/>
    </location>
</feature>
<evidence type="ECO:0000256" key="2">
    <source>
        <dbReference type="SAM" id="MobiDB-lite"/>
    </source>
</evidence>
<feature type="compositionally biased region" description="Basic and acidic residues" evidence="2">
    <location>
        <begin position="157"/>
        <end position="189"/>
    </location>
</feature>
<evidence type="ECO:0000256" key="1">
    <source>
        <dbReference type="PROSITE-ProRule" id="PRU00176"/>
    </source>
</evidence>
<feature type="compositionally biased region" description="Acidic residues" evidence="2">
    <location>
        <begin position="602"/>
        <end position="615"/>
    </location>
</feature>
<feature type="region of interest" description="Disordered" evidence="2">
    <location>
        <begin position="434"/>
        <end position="516"/>
    </location>
</feature>
<feature type="compositionally biased region" description="Basic and acidic residues" evidence="2">
    <location>
        <begin position="592"/>
        <end position="601"/>
    </location>
</feature>
<gene>
    <name evidence="4" type="ORF">THAOC_21550</name>
</gene>
<feature type="compositionally biased region" description="Basic and acidic residues" evidence="2">
    <location>
        <begin position="492"/>
        <end position="501"/>
    </location>
</feature>
<proteinExistence type="predicted"/>
<keyword evidence="1" id="KW-0694">RNA-binding</keyword>
<feature type="region of interest" description="Disordered" evidence="2">
    <location>
        <begin position="657"/>
        <end position="691"/>
    </location>
</feature>
<dbReference type="EMBL" id="AGNL01025548">
    <property type="protein sequence ID" value="EJK58337.1"/>
    <property type="molecule type" value="Genomic_DNA"/>
</dbReference>
<evidence type="ECO:0000259" key="3">
    <source>
        <dbReference type="PROSITE" id="PS50102"/>
    </source>
</evidence>
<organism evidence="4 5">
    <name type="scientific">Thalassiosira oceanica</name>
    <name type="common">Marine diatom</name>
    <dbReference type="NCBI Taxonomy" id="159749"/>
    <lineage>
        <taxon>Eukaryota</taxon>
        <taxon>Sar</taxon>
        <taxon>Stramenopiles</taxon>
        <taxon>Ochrophyta</taxon>
        <taxon>Bacillariophyta</taxon>
        <taxon>Coscinodiscophyceae</taxon>
        <taxon>Thalassiosirophycidae</taxon>
        <taxon>Thalassiosirales</taxon>
        <taxon>Thalassiosiraceae</taxon>
        <taxon>Thalassiosira</taxon>
    </lineage>
</organism>
<dbReference type="PROSITE" id="PS50102">
    <property type="entry name" value="RRM"/>
    <property type="match status" value="1"/>
</dbReference>
<dbReference type="GO" id="GO:0003723">
    <property type="term" value="F:RNA binding"/>
    <property type="evidence" value="ECO:0007669"/>
    <property type="project" value="UniProtKB-UniRule"/>
</dbReference>
<feature type="region of interest" description="Disordered" evidence="2">
    <location>
        <begin position="1106"/>
        <end position="1152"/>
    </location>
</feature>
<dbReference type="SUPFAM" id="SSF54928">
    <property type="entry name" value="RNA-binding domain, RBD"/>
    <property type="match status" value="1"/>
</dbReference>
<keyword evidence="5" id="KW-1185">Reference proteome</keyword>
<reference evidence="4 5" key="1">
    <citation type="journal article" date="2012" name="Genome Biol.">
        <title>Genome and low-iron response of an oceanic diatom adapted to chronic iron limitation.</title>
        <authorList>
            <person name="Lommer M."/>
            <person name="Specht M."/>
            <person name="Roy A.S."/>
            <person name="Kraemer L."/>
            <person name="Andreson R."/>
            <person name="Gutowska M.A."/>
            <person name="Wolf J."/>
            <person name="Bergner S.V."/>
            <person name="Schilhabel M.B."/>
            <person name="Klostermeier U.C."/>
            <person name="Beiko R.G."/>
            <person name="Rosenstiel P."/>
            <person name="Hippler M."/>
            <person name="Laroche J."/>
        </authorList>
    </citation>
    <scope>NUCLEOTIDE SEQUENCE [LARGE SCALE GENOMIC DNA]</scope>
    <source>
        <strain evidence="4 5">CCMP1005</strain>
    </source>
</reference>
<dbReference type="InterPro" id="IPR036236">
    <property type="entry name" value="Znf_C2H2_sf"/>
</dbReference>
<feature type="domain" description="RRM" evidence="3">
    <location>
        <begin position="907"/>
        <end position="984"/>
    </location>
</feature>
<name>K0SIK5_THAOC</name>
<dbReference type="SMART" id="SM00451">
    <property type="entry name" value="ZnF_U1"/>
    <property type="match status" value="2"/>
</dbReference>
<evidence type="ECO:0000313" key="4">
    <source>
        <dbReference type="EMBL" id="EJK58337.1"/>
    </source>
</evidence>
<dbReference type="Gene3D" id="3.30.70.330">
    <property type="match status" value="1"/>
</dbReference>
<dbReference type="InterPro" id="IPR000504">
    <property type="entry name" value="RRM_dom"/>
</dbReference>
<dbReference type="InterPro" id="IPR013087">
    <property type="entry name" value="Znf_C2H2_type"/>
</dbReference>
<feature type="compositionally biased region" description="Polar residues" evidence="2">
    <location>
        <begin position="390"/>
        <end position="401"/>
    </location>
</feature>
<feature type="compositionally biased region" description="Basic and acidic residues" evidence="2">
    <location>
        <begin position="1124"/>
        <end position="1141"/>
    </location>
</feature>
<feature type="region of interest" description="Disordered" evidence="2">
    <location>
        <begin position="126"/>
        <end position="404"/>
    </location>
</feature>
<dbReference type="GO" id="GO:0008270">
    <property type="term" value="F:zinc ion binding"/>
    <property type="evidence" value="ECO:0007669"/>
    <property type="project" value="InterPro"/>
</dbReference>